<proteinExistence type="predicted"/>
<keyword evidence="5" id="KW-0245">EGF-like domain</keyword>
<dbReference type="PANTHER" id="PTHR11100:SF20">
    <property type="entry name" value="PRO-NEUREGULIN-2, MEMBRANE-BOUND ISOFORM"/>
    <property type="match status" value="1"/>
</dbReference>
<evidence type="ECO:0000256" key="5">
    <source>
        <dbReference type="ARBA" id="ARBA00022536"/>
    </source>
</evidence>
<dbReference type="InterPro" id="IPR036179">
    <property type="entry name" value="Ig-like_dom_sf"/>
</dbReference>
<dbReference type="PANTHER" id="PTHR11100">
    <property type="entry name" value="HEREGULIN-NEUREGULIN FAMILY MEMBER"/>
    <property type="match status" value="1"/>
</dbReference>
<evidence type="ECO:0000256" key="9">
    <source>
        <dbReference type="ARBA" id="ARBA00023136"/>
    </source>
</evidence>
<dbReference type="GO" id="GO:0035556">
    <property type="term" value="P:intracellular signal transduction"/>
    <property type="evidence" value="ECO:0007669"/>
    <property type="project" value="TreeGrafter"/>
</dbReference>
<keyword evidence="13" id="KW-1185">Reference proteome</keyword>
<dbReference type="GO" id="GO:0048513">
    <property type="term" value="P:animal organ development"/>
    <property type="evidence" value="ECO:0007669"/>
    <property type="project" value="TreeGrafter"/>
</dbReference>
<dbReference type="EMBL" id="JWIN03000003">
    <property type="protein sequence ID" value="KAB1281457.1"/>
    <property type="molecule type" value="Genomic_DNA"/>
</dbReference>
<dbReference type="InterPro" id="IPR003599">
    <property type="entry name" value="Ig_sub"/>
</dbReference>
<keyword evidence="9" id="KW-0472">Membrane</keyword>
<dbReference type="InterPro" id="IPR007110">
    <property type="entry name" value="Ig-like_dom"/>
</dbReference>
<sequence>MKSDWGPQSKQMEEGVILPGSGLSSAAHAWHCPHHHHHAHLLPCTPTATRPKLKKMKSQTGQVGEKQSLKCEAAAGNPQPSYRWFKDGKELNRSRDIRIKYGNGRKNSRLQFNKVKVEDAGEYICEAENILGKDTVRGRLFVNSVSTTLSSWSGHARKCNETAKSYCVNGGVCYYIEGINQLSCK</sequence>
<accession>A0A5N4EDJ9</accession>
<dbReference type="GO" id="GO:0005886">
    <property type="term" value="C:plasma membrane"/>
    <property type="evidence" value="ECO:0007669"/>
    <property type="project" value="UniProtKB-SubCell"/>
</dbReference>
<dbReference type="InterPro" id="IPR003598">
    <property type="entry name" value="Ig_sub2"/>
</dbReference>
<dbReference type="FunFam" id="2.60.40.10:FF:000354">
    <property type="entry name" value="Pro-neuregulin-2, membrane-bound isoform"/>
    <property type="match status" value="1"/>
</dbReference>
<keyword evidence="3" id="KW-1003">Cell membrane</keyword>
<dbReference type="SUPFAM" id="SSF57196">
    <property type="entry name" value="EGF/Laminin"/>
    <property type="match status" value="1"/>
</dbReference>
<dbReference type="Gene3D" id="2.60.40.10">
    <property type="entry name" value="Immunoglobulins"/>
    <property type="match status" value="1"/>
</dbReference>
<evidence type="ECO:0000256" key="8">
    <source>
        <dbReference type="ARBA" id="ARBA00023030"/>
    </source>
</evidence>
<keyword evidence="6" id="KW-0812">Transmembrane</keyword>
<keyword evidence="7" id="KW-1133">Transmembrane helix</keyword>
<protein>
    <submittedName>
        <fullName evidence="12">Pro-neuregulin-2</fullName>
    </submittedName>
</protein>
<dbReference type="Gene3D" id="2.10.25.10">
    <property type="entry name" value="Laminin"/>
    <property type="match status" value="1"/>
</dbReference>
<name>A0A5N4EDJ9_CAMDR</name>
<dbReference type="Proteomes" id="UP000299084">
    <property type="component" value="Unassembled WGS sequence"/>
</dbReference>
<evidence type="ECO:0000256" key="6">
    <source>
        <dbReference type="ARBA" id="ARBA00022692"/>
    </source>
</evidence>
<dbReference type="InterPro" id="IPR040180">
    <property type="entry name" value="Neuregulin"/>
</dbReference>
<dbReference type="InterPro" id="IPR013098">
    <property type="entry name" value="Ig_I-set"/>
</dbReference>
<dbReference type="GO" id="GO:0008083">
    <property type="term" value="F:growth factor activity"/>
    <property type="evidence" value="ECO:0007669"/>
    <property type="project" value="UniProtKB-KW"/>
</dbReference>
<dbReference type="CDD" id="cd05750">
    <property type="entry name" value="Ig_Pro_neuregulin"/>
    <property type="match status" value="1"/>
</dbReference>
<evidence type="ECO:0000256" key="2">
    <source>
        <dbReference type="ARBA" id="ARBA00004613"/>
    </source>
</evidence>
<dbReference type="SUPFAM" id="SSF48726">
    <property type="entry name" value="Immunoglobulin"/>
    <property type="match status" value="1"/>
</dbReference>
<evidence type="ECO:0000256" key="7">
    <source>
        <dbReference type="ARBA" id="ARBA00022989"/>
    </source>
</evidence>
<feature type="domain" description="Ig-like" evidence="11">
    <location>
        <begin position="51"/>
        <end position="143"/>
    </location>
</feature>
<keyword evidence="4" id="KW-0964">Secreted</keyword>
<gene>
    <name evidence="12" type="ORF">Cadr_000004729</name>
</gene>
<dbReference type="Pfam" id="PF07679">
    <property type="entry name" value="I-set"/>
    <property type="match status" value="1"/>
</dbReference>
<evidence type="ECO:0000256" key="1">
    <source>
        <dbReference type="ARBA" id="ARBA00004251"/>
    </source>
</evidence>
<dbReference type="SMART" id="SM00408">
    <property type="entry name" value="IGc2"/>
    <property type="match status" value="1"/>
</dbReference>
<evidence type="ECO:0000256" key="4">
    <source>
        <dbReference type="ARBA" id="ARBA00022525"/>
    </source>
</evidence>
<keyword evidence="8" id="KW-0339">Growth factor</keyword>
<evidence type="ECO:0000313" key="12">
    <source>
        <dbReference type="EMBL" id="KAB1281457.1"/>
    </source>
</evidence>
<dbReference type="InterPro" id="IPR057911">
    <property type="entry name" value="NRG2_Ig-like"/>
</dbReference>
<organism evidence="12 13">
    <name type="scientific">Camelus dromedarius</name>
    <name type="common">Dromedary</name>
    <name type="synonym">Arabian camel</name>
    <dbReference type="NCBI Taxonomy" id="9838"/>
    <lineage>
        <taxon>Eukaryota</taxon>
        <taxon>Metazoa</taxon>
        <taxon>Chordata</taxon>
        <taxon>Craniata</taxon>
        <taxon>Vertebrata</taxon>
        <taxon>Euteleostomi</taxon>
        <taxon>Mammalia</taxon>
        <taxon>Eutheria</taxon>
        <taxon>Laurasiatheria</taxon>
        <taxon>Artiodactyla</taxon>
        <taxon>Tylopoda</taxon>
        <taxon>Camelidae</taxon>
        <taxon>Camelus</taxon>
    </lineage>
</organism>
<dbReference type="InterPro" id="IPR013783">
    <property type="entry name" value="Ig-like_fold"/>
</dbReference>
<comment type="subcellular location">
    <subcellularLocation>
        <location evidence="1">Cell membrane</location>
        <topology evidence="1">Single-pass type I membrane protein</topology>
    </subcellularLocation>
    <subcellularLocation>
        <location evidence="2">Secreted</location>
    </subcellularLocation>
</comment>
<dbReference type="GO" id="GO:0007399">
    <property type="term" value="P:nervous system development"/>
    <property type="evidence" value="ECO:0007669"/>
    <property type="project" value="InterPro"/>
</dbReference>
<dbReference type="AlphaFoldDB" id="A0A5N4EDJ9"/>
<evidence type="ECO:0000256" key="10">
    <source>
        <dbReference type="ARBA" id="ARBA00023157"/>
    </source>
</evidence>
<reference evidence="12 13" key="1">
    <citation type="journal article" date="2019" name="Mol. Ecol. Resour.">
        <title>Improving Illumina assemblies with Hi-C and long reads: an example with the North African dromedary.</title>
        <authorList>
            <person name="Elbers J.P."/>
            <person name="Rogers M.F."/>
            <person name="Perelman P.L."/>
            <person name="Proskuryakova A.A."/>
            <person name="Serdyukova N.A."/>
            <person name="Johnson W.E."/>
            <person name="Horin P."/>
            <person name="Corander J."/>
            <person name="Murphy D."/>
            <person name="Burger P.A."/>
        </authorList>
    </citation>
    <scope>NUCLEOTIDE SEQUENCE [LARGE SCALE GENOMIC DNA]</scope>
    <source>
        <strain evidence="12">Drom800</strain>
        <tissue evidence="12">Blood</tissue>
    </source>
</reference>
<comment type="caution">
    <text evidence="12">The sequence shown here is derived from an EMBL/GenBank/DDBJ whole genome shotgun (WGS) entry which is preliminary data.</text>
</comment>
<evidence type="ECO:0000259" key="11">
    <source>
        <dbReference type="PROSITE" id="PS50835"/>
    </source>
</evidence>
<dbReference type="GO" id="GO:0005615">
    <property type="term" value="C:extracellular space"/>
    <property type="evidence" value="ECO:0007669"/>
    <property type="project" value="TreeGrafter"/>
</dbReference>
<evidence type="ECO:0000256" key="3">
    <source>
        <dbReference type="ARBA" id="ARBA00022475"/>
    </source>
</evidence>
<keyword evidence="10" id="KW-1015">Disulfide bond</keyword>
<dbReference type="PROSITE" id="PS50835">
    <property type="entry name" value="IG_LIKE"/>
    <property type="match status" value="1"/>
</dbReference>
<dbReference type="SMART" id="SM00409">
    <property type="entry name" value="IG"/>
    <property type="match status" value="1"/>
</dbReference>
<evidence type="ECO:0000313" key="13">
    <source>
        <dbReference type="Proteomes" id="UP000299084"/>
    </source>
</evidence>